<evidence type="ECO:0000256" key="1">
    <source>
        <dbReference type="SAM" id="Phobius"/>
    </source>
</evidence>
<protein>
    <recommendedName>
        <fullName evidence="2">Fibronectin type-III domain-containing protein</fullName>
    </recommendedName>
</protein>
<evidence type="ECO:0000313" key="3">
    <source>
        <dbReference type="EMBL" id="KAJ7326514.1"/>
    </source>
</evidence>
<dbReference type="OrthoDB" id="5953876at2759"/>
<name>A0A9W9Y9B2_9CNID</name>
<dbReference type="InterPro" id="IPR003961">
    <property type="entry name" value="FN3_dom"/>
</dbReference>
<keyword evidence="1" id="KW-0812">Transmembrane</keyword>
<dbReference type="Proteomes" id="UP001163046">
    <property type="component" value="Unassembled WGS sequence"/>
</dbReference>
<dbReference type="PROSITE" id="PS50853">
    <property type="entry name" value="FN3"/>
    <property type="match status" value="1"/>
</dbReference>
<keyword evidence="1" id="KW-1133">Transmembrane helix</keyword>
<evidence type="ECO:0000313" key="4">
    <source>
        <dbReference type="Proteomes" id="UP001163046"/>
    </source>
</evidence>
<keyword evidence="1" id="KW-0472">Membrane</keyword>
<gene>
    <name evidence="3" type="ORF">OS493_027458</name>
</gene>
<dbReference type="SUPFAM" id="SSF49265">
    <property type="entry name" value="Fibronectin type III"/>
    <property type="match status" value="1"/>
</dbReference>
<proteinExistence type="predicted"/>
<organism evidence="3 4">
    <name type="scientific">Desmophyllum pertusum</name>
    <dbReference type="NCBI Taxonomy" id="174260"/>
    <lineage>
        <taxon>Eukaryota</taxon>
        <taxon>Metazoa</taxon>
        <taxon>Cnidaria</taxon>
        <taxon>Anthozoa</taxon>
        <taxon>Hexacorallia</taxon>
        <taxon>Scleractinia</taxon>
        <taxon>Caryophylliina</taxon>
        <taxon>Caryophylliidae</taxon>
        <taxon>Desmophyllum</taxon>
    </lineage>
</organism>
<reference evidence="3" key="1">
    <citation type="submission" date="2023-01" db="EMBL/GenBank/DDBJ databases">
        <title>Genome assembly of the deep-sea coral Lophelia pertusa.</title>
        <authorList>
            <person name="Herrera S."/>
            <person name="Cordes E."/>
        </authorList>
    </citation>
    <scope>NUCLEOTIDE SEQUENCE</scope>
    <source>
        <strain evidence="3">USNM1676648</strain>
        <tissue evidence="3">Polyp</tissue>
    </source>
</reference>
<evidence type="ECO:0000259" key="2">
    <source>
        <dbReference type="PROSITE" id="PS50853"/>
    </source>
</evidence>
<dbReference type="AlphaFoldDB" id="A0A9W9Y9B2"/>
<dbReference type="InterPro" id="IPR013783">
    <property type="entry name" value="Ig-like_fold"/>
</dbReference>
<accession>A0A9W9Y9B2</accession>
<keyword evidence="4" id="KW-1185">Reference proteome</keyword>
<dbReference type="Gene3D" id="2.60.40.10">
    <property type="entry name" value="Immunoglobulins"/>
    <property type="match status" value="1"/>
</dbReference>
<sequence length="256" mass="28840">MDDTHTIPLRWSHIPSYLLNGILTGYRIRYQAIEMGEYPYEGKPREVILPPENASTVLRELESFAVYRIEVIGLTIKGDGPSQVVFAETCRCVKRLTTNWMILDPYVSKDNSTKHGLGGLMPSFVDDMAVTCCQSCKTHGVSYVDFDWNGKGKPSIQPTGEALRLNIHHATDFSFPVYGYKLQDRFRHEYGYTGMIESPGIAYIINTKFGNQISTSVVHSIFACWPLALISILLAYISGFAIWAMVGHTFIFTNSY</sequence>
<feature type="transmembrane region" description="Helical" evidence="1">
    <location>
        <begin position="225"/>
        <end position="246"/>
    </location>
</feature>
<dbReference type="CDD" id="cd00063">
    <property type="entry name" value="FN3"/>
    <property type="match status" value="1"/>
</dbReference>
<comment type="caution">
    <text evidence="3">The sequence shown here is derived from an EMBL/GenBank/DDBJ whole genome shotgun (WGS) entry which is preliminary data.</text>
</comment>
<dbReference type="EMBL" id="MU827802">
    <property type="protein sequence ID" value="KAJ7326514.1"/>
    <property type="molecule type" value="Genomic_DNA"/>
</dbReference>
<dbReference type="InterPro" id="IPR036116">
    <property type="entry name" value="FN3_sf"/>
</dbReference>
<feature type="domain" description="Fibronectin type-III" evidence="2">
    <location>
        <begin position="1"/>
        <end position="92"/>
    </location>
</feature>